<evidence type="ECO:0000313" key="1">
    <source>
        <dbReference type="EMBL" id="MBE0358131.1"/>
    </source>
</evidence>
<accession>A0ABR9DUT6</accession>
<reference evidence="1 2" key="1">
    <citation type="submission" date="2015-06" db="EMBL/GenBank/DDBJ databases">
        <title>Genome sequence of Pseudoalteromonas aliena.</title>
        <authorList>
            <person name="Xie B.-B."/>
            <person name="Rong J.-C."/>
            <person name="Qin Q.-L."/>
            <person name="Zhang Y.-Z."/>
        </authorList>
    </citation>
    <scope>NUCLEOTIDE SEQUENCE [LARGE SCALE GENOMIC DNA]</scope>
    <source>
        <strain evidence="1 2">SW19</strain>
    </source>
</reference>
<proteinExistence type="predicted"/>
<protein>
    <submittedName>
        <fullName evidence="1">Uncharacterized protein</fullName>
    </submittedName>
</protein>
<dbReference type="EMBL" id="AQGU01000020">
    <property type="protein sequence ID" value="MBE0358131.1"/>
    <property type="molecule type" value="Genomic_DNA"/>
</dbReference>
<name>A0ABR9DUT6_9GAMM</name>
<sequence length="34" mass="3797">MKIIRGAEQQEGVALPVVFTSPFNLGQKRLNIQN</sequence>
<evidence type="ECO:0000313" key="2">
    <source>
        <dbReference type="Proteomes" id="UP000648482"/>
    </source>
</evidence>
<comment type="caution">
    <text evidence="1">The sequence shown here is derived from an EMBL/GenBank/DDBJ whole genome shotgun (WGS) entry which is preliminary data.</text>
</comment>
<gene>
    <name evidence="1" type="ORF">PALI_a6005</name>
</gene>
<organism evidence="1 2">
    <name type="scientific">Pseudoalteromonas aliena SW19</name>
    <dbReference type="NCBI Taxonomy" id="1314866"/>
    <lineage>
        <taxon>Bacteria</taxon>
        <taxon>Pseudomonadati</taxon>
        <taxon>Pseudomonadota</taxon>
        <taxon>Gammaproteobacteria</taxon>
        <taxon>Alteromonadales</taxon>
        <taxon>Pseudoalteromonadaceae</taxon>
        <taxon>Pseudoalteromonas</taxon>
    </lineage>
</organism>
<keyword evidence="2" id="KW-1185">Reference proteome</keyword>
<dbReference type="Proteomes" id="UP000648482">
    <property type="component" value="Unassembled WGS sequence"/>
</dbReference>